<dbReference type="InterPro" id="IPR036866">
    <property type="entry name" value="RibonucZ/Hydroxyglut_hydro"/>
</dbReference>
<name>A0A136WEC4_9FIRM</name>
<dbReference type="AlphaFoldDB" id="A0A136WEC4"/>
<reference evidence="2 3" key="1">
    <citation type="submission" date="2016-01" db="EMBL/GenBank/DDBJ databases">
        <title>Genome sequence of Clostridium neopropionicum X4, DSM-3847.</title>
        <authorList>
            <person name="Poehlein A."/>
            <person name="Beck M.H."/>
            <person name="Bengelsdorf F.R."/>
            <person name="Daniel R."/>
            <person name="Duerre P."/>
        </authorList>
    </citation>
    <scope>NUCLEOTIDE SEQUENCE [LARGE SCALE GENOMIC DNA]</scope>
    <source>
        <strain evidence="2 3">DSM-3847</strain>
    </source>
</reference>
<dbReference type="PANTHER" id="PTHR42951">
    <property type="entry name" value="METALLO-BETA-LACTAMASE DOMAIN-CONTAINING"/>
    <property type="match status" value="1"/>
</dbReference>
<keyword evidence="3" id="KW-1185">Reference proteome</keyword>
<gene>
    <name evidence="2" type="primary">gloB_2</name>
    <name evidence="2" type="ORF">CLNEO_18540</name>
</gene>
<evidence type="ECO:0000313" key="3">
    <source>
        <dbReference type="Proteomes" id="UP000070539"/>
    </source>
</evidence>
<dbReference type="CDD" id="cd07743">
    <property type="entry name" value="metallo-hydrolase-like_MBL-fold"/>
    <property type="match status" value="1"/>
</dbReference>
<dbReference type="SMART" id="SM00849">
    <property type="entry name" value="Lactamase_B"/>
    <property type="match status" value="1"/>
</dbReference>
<dbReference type="PATRIC" id="fig|36847.3.peg.2181"/>
<dbReference type="SUPFAM" id="SSF56281">
    <property type="entry name" value="Metallo-hydrolase/oxidoreductase"/>
    <property type="match status" value="1"/>
</dbReference>
<dbReference type="PANTHER" id="PTHR42951:SF14">
    <property type="entry name" value="METALLO-BETA-LACTAMASE SUPERFAMILY PROTEIN"/>
    <property type="match status" value="1"/>
</dbReference>
<dbReference type="STRING" id="36847.CLNEO_18540"/>
<dbReference type="OrthoDB" id="11380at2"/>
<dbReference type="GO" id="GO:0004416">
    <property type="term" value="F:hydroxyacylglutathione hydrolase activity"/>
    <property type="evidence" value="ECO:0007669"/>
    <property type="project" value="UniProtKB-EC"/>
</dbReference>
<comment type="caution">
    <text evidence="2">The sequence shown here is derived from an EMBL/GenBank/DDBJ whole genome shotgun (WGS) entry which is preliminary data.</text>
</comment>
<dbReference type="Pfam" id="PF00753">
    <property type="entry name" value="Lactamase_B"/>
    <property type="match status" value="1"/>
</dbReference>
<evidence type="ECO:0000313" key="2">
    <source>
        <dbReference type="EMBL" id="KXL52831.1"/>
    </source>
</evidence>
<dbReference type="InterPro" id="IPR001279">
    <property type="entry name" value="Metallo-B-lactamas"/>
</dbReference>
<accession>A0A136WEC4</accession>
<organism evidence="2 3">
    <name type="scientific">Anaerotignum neopropionicum</name>
    <dbReference type="NCBI Taxonomy" id="36847"/>
    <lineage>
        <taxon>Bacteria</taxon>
        <taxon>Bacillati</taxon>
        <taxon>Bacillota</taxon>
        <taxon>Clostridia</taxon>
        <taxon>Lachnospirales</taxon>
        <taxon>Anaerotignaceae</taxon>
        <taxon>Anaerotignum</taxon>
    </lineage>
</organism>
<proteinExistence type="predicted"/>
<dbReference type="RefSeq" id="WP_066087875.1">
    <property type="nucleotide sequence ID" value="NZ_LRVM01000005.1"/>
</dbReference>
<dbReference type="EMBL" id="LRVM01000005">
    <property type="protein sequence ID" value="KXL52831.1"/>
    <property type="molecule type" value="Genomic_DNA"/>
</dbReference>
<protein>
    <submittedName>
        <fullName evidence="2">Hydroxyacylglutathione hydrolase</fullName>
        <ecNumber evidence="2">3.1.2.6</ecNumber>
    </submittedName>
</protein>
<keyword evidence="2" id="KW-0378">Hydrolase</keyword>
<sequence length="299" mass="34137">MYELIQVAENTFYINCPSKIGVYRASKEAVWLIDSGNDKDAGRKIQKILEQQGWKLSGIINTHSNADHIGGNALLQDRLNCPIYSTPMENAVIESPILEPSFLYGGYPFQKLRNKFLMATPSKAQDISLAALPHGMEIFPLGGHFWQMIGVRTPDNIYFLADSVFSEAILEKYHISFNYDVTAFFKTLDFLETLEGVLFIPAHAEPTENIRPLVEINRRKANEILQELLNLCDVPRFFEELLHSIFEKYALTMDYAQYVLVGSTIRSYLSYLYDAGKMEAFVENNYLFWKTINQASSAK</sequence>
<dbReference type="Proteomes" id="UP000070539">
    <property type="component" value="Unassembled WGS sequence"/>
</dbReference>
<dbReference type="Gene3D" id="3.60.15.10">
    <property type="entry name" value="Ribonuclease Z/Hydroxyacylglutathione hydrolase-like"/>
    <property type="match status" value="1"/>
</dbReference>
<feature type="domain" description="Metallo-beta-lactamase" evidence="1">
    <location>
        <begin position="17"/>
        <end position="203"/>
    </location>
</feature>
<evidence type="ECO:0000259" key="1">
    <source>
        <dbReference type="SMART" id="SM00849"/>
    </source>
</evidence>
<dbReference type="InterPro" id="IPR050855">
    <property type="entry name" value="NDM-1-like"/>
</dbReference>
<dbReference type="EC" id="3.1.2.6" evidence="2"/>